<organism evidence="1 2">
    <name type="scientific">Novispirillum itersonii</name>
    <name type="common">Aquaspirillum itersonii</name>
    <dbReference type="NCBI Taxonomy" id="189"/>
    <lineage>
        <taxon>Bacteria</taxon>
        <taxon>Pseudomonadati</taxon>
        <taxon>Pseudomonadota</taxon>
        <taxon>Alphaproteobacteria</taxon>
        <taxon>Rhodospirillales</taxon>
        <taxon>Novispirillaceae</taxon>
        <taxon>Novispirillum</taxon>
    </lineage>
</organism>
<dbReference type="AlphaFoldDB" id="A0A7W9ZHQ0"/>
<accession>A0A7W9ZHQ0</accession>
<dbReference type="Proteomes" id="UP000544872">
    <property type="component" value="Unassembled WGS sequence"/>
</dbReference>
<dbReference type="EMBL" id="JACIIX010000012">
    <property type="protein sequence ID" value="MBB6211671.1"/>
    <property type="molecule type" value="Genomic_DNA"/>
</dbReference>
<evidence type="ECO:0000313" key="1">
    <source>
        <dbReference type="EMBL" id="MBB6211671.1"/>
    </source>
</evidence>
<comment type="caution">
    <text evidence="1">The sequence shown here is derived from an EMBL/GenBank/DDBJ whole genome shotgun (WGS) entry which is preliminary data.</text>
</comment>
<evidence type="ECO:0000313" key="2">
    <source>
        <dbReference type="Proteomes" id="UP000544872"/>
    </source>
</evidence>
<dbReference type="RefSeq" id="WP_184264646.1">
    <property type="nucleotide sequence ID" value="NZ_JACIIX010000012.1"/>
</dbReference>
<sequence length="91" mass="10334">MRLGRVDTAFKDRNTVYAEYSFKAMVDNTCNQEKEVRVKVCLYARNGQRLDCNSISALVGAYRIETLYGRVMVDVAAVPYVEEARSTLESN</sequence>
<keyword evidence="2" id="KW-1185">Reference proteome</keyword>
<gene>
    <name evidence="1" type="ORF">FHS48_003112</name>
</gene>
<reference evidence="1 2" key="1">
    <citation type="submission" date="2020-08" db="EMBL/GenBank/DDBJ databases">
        <title>Genomic Encyclopedia of Type Strains, Phase IV (KMG-IV): sequencing the most valuable type-strain genomes for metagenomic binning, comparative biology and taxonomic classification.</title>
        <authorList>
            <person name="Goeker M."/>
        </authorList>
    </citation>
    <scope>NUCLEOTIDE SEQUENCE [LARGE SCALE GENOMIC DNA]</scope>
    <source>
        <strain evidence="1 2">DSM 11590</strain>
    </source>
</reference>
<protein>
    <submittedName>
        <fullName evidence="1">Uncharacterized protein</fullName>
    </submittedName>
</protein>
<proteinExistence type="predicted"/>
<name>A0A7W9ZHQ0_NOVIT</name>